<dbReference type="PANTHER" id="PTHR43744:SF12">
    <property type="entry name" value="ABC TRANSPORTER PERMEASE PROTEIN MG189-RELATED"/>
    <property type="match status" value="1"/>
</dbReference>
<dbReference type="RefSeq" id="WP_312031257.1">
    <property type="nucleotide sequence ID" value="NZ_CP051151.1"/>
</dbReference>
<dbReference type="PANTHER" id="PTHR43744">
    <property type="entry name" value="ABC TRANSPORTER PERMEASE PROTEIN MG189-RELATED-RELATED"/>
    <property type="match status" value="1"/>
</dbReference>
<dbReference type="KEGG" id="tbk:HF295_05985"/>
<dbReference type="InterPro" id="IPR035906">
    <property type="entry name" value="MetI-like_sf"/>
</dbReference>
<evidence type="ECO:0000256" key="3">
    <source>
        <dbReference type="ARBA" id="ARBA00022475"/>
    </source>
</evidence>
<dbReference type="CDD" id="cd06261">
    <property type="entry name" value="TM_PBP2"/>
    <property type="match status" value="1"/>
</dbReference>
<keyword evidence="5 7" id="KW-1133">Transmembrane helix</keyword>
<dbReference type="GO" id="GO:0055085">
    <property type="term" value="P:transmembrane transport"/>
    <property type="evidence" value="ECO:0007669"/>
    <property type="project" value="InterPro"/>
</dbReference>
<keyword evidence="6 7" id="KW-0472">Membrane</keyword>
<name>A0A7L6N788_9MOLU</name>
<proteinExistence type="inferred from homology"/>
<evidence type="ECO:0000256" key="2">
    <source>
        <dbReference type="ARBA" id="ARBA00022448"/>
    </source>
</evidence>
<dbReference type="SUPFAM" id="SSF161098">
    <property type="entry name" value="MetI-like"/>
    <property type="match status" value="1"/>
</dbReference>
<dbReference type="Proteomes" id="UP000512167">
    <property type="component" value="Chromosome"/>
</dbReference>
<accession>A0A7L6N788</accession>
<feature type="transmembrane region" description="Helical" evidence="7">
    <location>
        <begin position="300"/>
        <end position="319"/>
    </location>
</feature>
<feature type="transmembrane region" description="Helical" evidence="7">
    <location>
        <begin position="75"/>
        <end position="95"/>
    </location>
</feature>
<comment type="similarity">
    <text evidence="7">Belongs to the binding-protein-dependent transport system permease family.</text>
</comment>
<dbReference type="Pfam" id="PF00528">
    <property type="entry name" value="BPD_transp_1"/>
    <property type="match status" value="1"/>
</dbReference>
<feature type="transmembrane region" description="Helical" evidence="7">
    <location>
        <begin position="197"/>
        <end position="221"/>
    </location>
</feature>
<feature type="transmembrane region" description="Helical" evidence="7">
    <location>
        <begin position="339"/>
        <end position="361"/>
    </location>
</feature>
<reference evidence="9 10" key="1">
    <citation type="submission" date="2020-04" db="EMBL/GenBank/DDBJ databases">
        <authorList>
            <person name="Zheng R.K."/>
            <person name="Sun C.M."/>
        </authorList>
    </citation>
    <scope>NUCLEOTIDE SEQUENCE [LARGE SCALE GENOMIC DNA]</scope>
    <source>
        <strain evidence="10">zrk29</strain>
    </source>
</reference>
<evidence type="ECO:0000256" key="7">
    <source>
        <dbReference type="RuleBase" id="RU363032"/>
    </source>
</evidence>
<dbReference type="GO" id="GO:0005886">
    <property type="term" value="C:plasma membrane"/>
    <property type="evidence" value="ECO:0007669"/>
    <property type="project" value="UniProtKB-SubCell"/>
</dbReference>
<evidence type="ECO:0000256" key="6">
    <source>
        <dbReference type="ARBA" id="ARBA00023136"/>
    </source>
</evidence>
<protein>
    <submittedName>
        <fullName evidence="9">Carbohydrate ABC transporter permease</fullName>
    </submittedName>
</protein>
<evidence type="ECO:0000259" key="8">
    <source>
        <dbReference type="PROSITE" id="PS50928"/>
    </source>
</evidence>
<feature type="domain" description="ABC transmembrane type-1" evidence="8">
    <location>
        <begin position="265"/>
        <end position="470"/>
    </location>
</feature>
<evidence type="ECO:0000256" key="4">
    <source>
        <dbReference type="ARBA" id="ARBA00022692"/>
    </source>
</evidence>
<feature type="transmembrane region" description="Helical" evidence="7">
    <location>
        <begin position="382"/>
        <end position="404"/>
    </location>
</feature>
<gene>
    <name evidence="9" type="ORF">HF295_05985</name>
</gene>
<evidence type="ECO:0000313" key="10">
    <source>
        <dbReference type="Proteomes" id="UP000512167"/>
    </source>
</evidence>
<organism evidence="9 10">
    <name type="scientific">Hujiaoplasma nucleasis</name>
    <dbReference type="NCBI Taxonomy" id="2725268"/>
    <lineage>
        <taxon>Bacteria</taxon>
        <taxon>Bacillati</taxon>
        <taxon>Mycoplasmatota</taxon>
        <taxon>Mollicutes</taxon>
        <taxon>Candidatus Izemoplasmatales</taxon>
        <taxon>Hujiaoplasmataceae</taxon>
        <taxon>Hujiaoplasma</taxon>
    </lineage>
</organism>
<keyword evidence="2 7" id="KW-0813">Transport</keyword>
<dbReference type="EMBL" id="CP051151">
    <property type="protein sequence ID" value="QLY40419.1"/>
    <property type="molecule type" value="Genomic_DNA"/>
</dbReference>
<feature type="transmembrane region" description="Helical" evidence="7">
    <location>
        <begin position="21"/>
        <end position="42"/>
    </location>
</feature>
<keyword evidence="4 7" id="KW-0812">Transmembrane</keyword>
<evidence type="ECO:0000256" key="5">
    <source>
        <dbReference type="ARBA" id="ARBA00022989"/>
    </source>
</evidence>
<sequence length="485" mass="55471">MNRELFKKSNKIEKFTFIFDFISIIAYISLFLMIFGMLQLPLDPVTGEVSLEKVETVTYSYSLFGNIVSNDTMNLLMSLLVIFMIVSVPMFVVNIKKLRTRTIYEVDSYVAASKFTQAIINLLSLNIVGAVLRIWNMFVLIDFVKGYKPLDFFKSIIPAVKAKFKELTKKKEKLEDSDYDEATLTLKKNIRRQNIAYVFRLLFTYLFLIFMALIIVIPFYWMILTSLKSFTGATKLNPDFYISLSQMNWVNFKVVLEALNFGLYIKNTVIVAVFSTMGTIITTILSAYAFARIEFKGRELLFSILIMTMMIPGELFVITNFITVSKNGLGWIGSGNDQYFLAMIIPFITSISFIFFLRQNFKQIPESLYKAARVDGCSDFKYLTRVMVPIASPTIFTITILNVFSSWNAYIWPRIITGLDPITGKDYWLISNALRDASFVQEGTGRVMYNLQIAASTLVTVPLLIVFFAFRKYIMNGIGRSGTKG</sequence>
<dbReference type="InterPro" id="IPR000515">
    <property type="entry name" value="MetI-like"/>
</dbReference>
<feature type="transmembrane region" description="Helical" evidence="7">
    <location>
        <begin position="449"/>
        <end position="470"/>
    </location>
</feature>
<comment type="subcellular location">
    <subcellularLocation>
        <location evidence="1 7">Cell membrane</location>
        <topology evidence="1 7">Multi-pass membrane protein</topology>
    </subcellularLocation>
</comment>
<feature type="transmembrane region" description="Helical" evidence="7">
    <location>
        <begin position="269"/>
        <end position="291"/>
    </location>
</feature>
<dbReference type="Gene3D" id="1.10.3720.10">
    <property type="entry name" value="MetI-like"/>
    <property type="match status" value="1"/>
</dbReference>
<keyword evidence="10" id="KW-1185">Reference proteome</keyword>
<evidence type="ECO:0000313" key="9">
    <source>
        <dbReference type="EMBL" id="QLY40419.1"/>
    </source>
</evidence>
<dbReference type="AlphaFoldDB" id="A0A7L6N788"/>
<dbReference type="PROSITE" id="PS50928">
    <property type="entry name" value="ABC_TM1"/>
    <property type="match status" value="1"/>
</dbReference>
<keyword evidence="3" id="KW-1003">Cell membrane</keyword>
<evidence type="ECO:0000256" key="1">
    <source>
        <dbReference type="ARBA" id="ARBA00004651"/>
    </source>
</evidence>